<dbReference type="SUPFAM" id="SSF53756">
    <property type="entry name" value="UDP-Glycosyltransferase/glycogen phosphorylase"/>
    <property type="match status" value="1"/>
</dbReference>
<reference evidence="1 2" key="1">
    <citation type="submission" date="2016-07" db="EMBL/GenBank/DDBJ databases">
        <title>Multi-omics approach to identify versatile polysaccharide utilization systems of a marine flavobacterium Gramella flava.</title>
        <authorList>
            <person name="Tang K."/>
        </authorList>
    </citation>
    <scope>NUCLEOTIDE SEQUENCE [LARGE SCALE GENOMIC DNA]</scope>
    <source>
        <strain evidence="1 2">JLT2011</strain>
    </source>
</reference>
<dbReference type="STRING" id="1229726.GRFL_2390"/>
<evidence type="ECO:0000313" key="2">
    <source>
        <dbReference type="Proteomes" id="UP000186230"/>
    </source>
</evidence>
<sequence>MKILMVSIFAPHFFNWTEQLKGSGHEIYWLDVFDSNTEVEKIDFAQQITGWRYKWDFPGRYFLKKNHPGFNRLINKVNERSFQKVLEKRIKEIKPDVIHSFVIYLAAAPVLPVLDKFPDIKWILSTWGSDLFYYSKQEGYLEDIRRVLPKVDYLFTDCKRDHQIAIENGFKGTYLGNFPGGGGYDLQSLESYLKEFDERNIILVKGYQGLHGRAIEVLKAFLPLKEKLREFDIVVFGADEEVFHFVRNSEINTWKNFKVLGKVSHREVMKLMGRARIFIGNSLSDGMPNTLLEAIVMEVFPIQSNPGGATQEIITDGLNGLLINNPEEPKHIRNVLEKVLENEIDIEKAIKFNNENLRPGLDRERIKDEVLKKYKLVEEELETSGS</sequence>
<dbReference type="CDD" id="cd03801">
    <property type="entry name" value="GT4_PimA-like"/>
    <property type="match status" value="1"/>
</dbReference>
<dbReference type="Pfam" id="PF00534">
    <property type="entry name" value="Glycos_transf_1"/>
    <property type="match status" value="1"/>
</dbReference>
<dbReference type="KEGG" id="gfl:GRFL_2390"/>
<gene>
    <name evidence="1" type="ORF">GRFL_2390</name>
</gene>
<dbReference type="EMBL" id="CP016359">
    <property type="protein sequence ID" value="APU69114.1"/>
    <property type="molecule type" value="Genomic_DNA"/>
</dbReference>
<keyword evidence="2" id="KW-1185">Reference proteome</keyword>
<protein>
    <submittedName>
        <fullName evidence="1">Uncharacterized protein</fullName>
    </submittedName>
</protein>
<dbReference type="Gene3D" id="3.40.50.2000">
    <property type="entry name" value="Glycogen Phosphorylase B"/>
    <property type="match status" value="2"/>
</dbReference>
<dbReference type="PANTHER" id="PTHR12526">
    <property type="entry name" value="GLYCOSYLTRANSFERASE"/>
    <property type="match status" value="1"/>
</dbReference>
<dbReference type="RefSeq" id="WP_241530157.1">
    <property type="nucleotide sequence ID" value="NZ_AMRU01000011.1"/>
</dbReference>
<dbReference type="AlphaFoldDB" id="A0A1L7I7B5"/>
<proteinExistence type="predicted"/>
<accession>A0A1L7I7B5</accession>
<dbReference type="GO" id="GO:0016757">
    <property type="term" value="F:glycosyltransferase activity"/>
    <property type="evidence" value="ECO:0007669"/>
    <property type="project" value="InterPro"/>
</dbReference>
<dbReference type="Proteomes" id="UP000186230">
    <property type="component" value="Chromosome"/>
</dbReference>
<evidence type="ECO:0000313" key="1">
    <source>
        <dbReference type="EMBL" id="APU69114.1"/>
    </source>
</evidence>
<dbReference type="InterPro" id="IPR001296">
    <property type="entry name" value="Glyco_trans_1"/>
</dbReference>
<organism evidence="1 2">
    <name type="scientific">Christiangramia flava JLT2011</name>
    <dbReference type="NCBI Taxonomy" id="1229726"/>
    <lineage>
        <taxon>Bacteria</taxon>
        <taxon>Pseudomonadati</taxon>
        <taxon>Bacteroidota</taxon>
        <taxon>Flavobacteriia</taxon>
        <taxon>Flavobacteriales</taxon>
        <taxon>Flavobacteriaceae</taxon>
        <taxon>Christiangramia</taxon>
    </lineage>
</organism>
<name>A0A1L7I7B5_9FLAO</name>